<sequence length="228" mass="25114">MPVREALEQDISEQERPQQNTLQHERRHLDHVPNSPKLDQESLQIIYDAVAKDDPEALKQMAEPLEFSSNLAALNSSFRRSSRRFGSNPESNGILHGAAELNSMRIAQMFVSEGYDVDTRNAAKWTPLHCAVLNGHAEMADYLLRSGANAGLQCLFGSTALHLLLASGRHNEDKVLEITEILLKHGAPVDQPDSRNHTALTLSARKAYVVVAERLRNHAALADVVAGG</sequence>
<accession>A0A9P3FIZ3</accession>
<evidence type="ECO:0000256" key="4">
    <source>
        <dbReference type="SAM" id="MobiDB-lite"/>
    </source>
</evidence>
<organism evidence="5 6">
    <name type="scientific">Cercospora kikuchii</name>
    <dbReference type="NCBI Taxonomy" id="84275"/>
    <lineage>
        <taxon>Eukaryota</taxon>
        <taxon>Fungi</taxon>
        <taxon>Dikarya</taxon>
        <taxon>Ascomycota</taxon>
        <taxon>Pezizomycotina</taxon>
        <taxon>Dothideomycetes</taxon>
        <taxon>Dothideomycetidae</taxon>
        <taxon>Mycosphaerellales</taxon>
        <taxon>Mycosphaerellaceae</taxon>
        <taxon>Cercospora</taxon>
    </lineage>
</organism>
<keyword evidence="6" id="KW-1185">Reference proteome</keyword>
<dbReference type="PANTHER" id="PTHR24123:SF33">
    <property type="entry name" value="PROTEIN HOS4"/>
    <property type="match status" value="1"/>
</dbReference>
<dbReference type="Gene3D" id="1.25.40.20">
    <property type="entry name" value="Ankyrin repeat-containing domain"/>
    <property type="match status" value="1"/>
</dbReference>
<feature type="repeat" description="ANK" evidence="3">
    <location>
        <begin position="156"/>
        <end position="194"/>
    </location>
</feature>
<protein>
    <recommendedName>
        <fullName evidence="7">Ankyrin repeat protein</fullName>
    </recommendedName>
</protein>
<evidence type="ECO:0000256" key="3">
    <source>
        <dbReference type="PROSITE-ProRule" id="PRU00023"/>
    </source>
</evidence>
<dbReference type="PANTHER" id="PTHR24123">
    <property type="entry name" value="ANKYRIN REPEAT-CONTAINING"/>
    <property type="match status" value="1"/>
</dbReference>
<evidence type="ECO:0008006" key="7">
    <source>
        <dbReference type="Google" id="ProtNLM"/>
    </source>
</evidence>
<dbReference type="PROSITE" id="PS50297">
    <property type="entry name" value="ANK_REP_REGION"/>
    <property type="match status" value="1"/>
</dbReference>
<dbReference type="EMBL" id="BOLY01000006">
    <property type="protein sequence ID" value="GIZ45962.1"/>
    <property type="molecule type" value="Genomic_DNA"/>
</dbReference>
<gene>
    <name evidence="5" type="ORF">CKM354_000910700</name>
</gene>
<dbReference type="InterPro" id="IPR036770">
    <property type="entry name" value="Ankyrin_rpt-contain_sf"/>
</dbReference>
<dbReference type="AlphaFoldDB" id="A0A9P3FIZ3"/>
<dbReference type="SUPFAM" id="SSF48403">
    <property type="entry name" value="Ankyrin repeat"/>
    <property type="match status" value="1"/>
</dbReference>
<dbReference type="PRINTS" id="PR01415">
    <property type="entry name" value="ANKYRIN"/>
</dbReference>
<keyword evidence="2 3" id="KW-0040">ANK repeat</keyword>
<dbReference type="Proteomes" id="UP000825890">
    <property type="component" value="Unassembled WGS sequence"/>
</dbReference>
<dbReference type="SMART" id="SM00248">
    <property type="entry name" value="ANK"/>
    <property type="match status" value="4"/>
</dbReference>
<dbReference type="Pfam" id="PF12796">
    <property type="entry name" value="Ank_2"/>
    <property type="match status" value="1"/>
</dbReference>
<evidence type="ECO:0000256" key="1">
    <source>
        <dbReference type="ARBA" id="ARBA00022737"/>
    </source>
</evidence>
<dbReference type="InterPro" id="IPR051165">
    <property type="entry name" value="Multifunctional_ANK_Repeat"/>
</dbReference>
<dbReference type="OrthoDB" id="3649665at2759"/>
<dbReference type="InterPro" id="IPR002110">
    <property type="entry name" value="Ankyrin_rpt"/>
</dbReference>
<dbReference type="RefSeq" id="XP_044660449.1">
    <property type="nucleotide sequence ID" value="XM_044804514.1"/>
</dbReference>
<reference evidence="5 6" key="1">
    <citation type="submission" date="2021-01" db="EMBL/GenBank/DDBJ databases">
        <title>Cercospora kikuchii MAFF 305040 whole genome shotgun sequence.</title>
        <authorList>
            <person name="Kashiwa T."/>
            <person name="Suzuki T."/>
        </authorList>
    </citation>
    <scope>NUCLEOTIDE SEQUENCE [LARGE SCALE GENOMIC DNA]</scope>
    <source>
        <strain evidence="5 6">MAFF 305040</strain>
    </source>
</reference>
<proteinExistence type="predicted"/>
<dbReference type="GeneID" id="68294682"/>
<comment type="caution">
    <text evidence="5">The sequence shown here is derived from an EMBL/GenBank/DDBJ whole genome shotgun (WGS) entry which is preliminary data.</text>
</comment>
<dbReference type="PROSITE" id="PS50088">
    <property type="entry name" value="ANK_REPEAT"/>
    <property type="match status" value="2"/>
</dbReference>
<evidence type="ECO:0000313" key="5">
    <source>
        <dbReference type="EMBL" id="GIZ45962.1"/>
    </source>
</evidence>
<name>A0A9P3FIZ3_9PEZI</name>
<feature type="region of interest" description="Disordered" evidence="4">
    <location>
        <begin position="1"/>
        <end position="37"/>
    </location>
</feature>
<keyword evidence="1" id="KW-0677">Repeat</keyword>
<evidence type="ECO:0000313" key="6">
    <source>
        <dbReference type="Proteomes" id="UP000825890"/>
    </source>
</evidence>
<evidence type="ECO:0000256" key="2">
    <source>
        <dbReference type="ARBA" id="ARBA00023043"/>
    </source>
</evidence>
<feature type="repeat" description="ANK" evidence="3">
    <location>
        <begin position="123"/>
        <end position="149"/>
    </location>
</feature>